<feature type="compositionally biased region" description="Polar residues" evidence="1">
    <location>
        <begin position="61"/>
        <end position="73"/>
    </location>
</feature>
<feature type="compositionally biased region" description="Basic residues" evidence="1">
    <location>
        <begin position="188"/>
        <end position="207"/>
    </location>
</feature>
<dbReference type="PROSITE" id="PS51663">
    <property type="entry name" value="STATHMIN_3"/>
    <property type="match status" value="1"/>
</dbReference>
<name>A0AAD9R7E0_ACRCE</name>
<dbReference type="InterPro" id="IPR000956">
    <property type="entry name" value="Stathmin_fam"/>
</dbReference>
<feature type="region of interest" description="Disordered" evidence="1">
    <location>
        <begin position="188"/>
        <end position="271"/>
    </location>
</feature>
<feature type="compositionally biased region" description="Basic and acidic residues" evidence="1">
    <location>
        <begin position="226"/>
        <end position="246"/>
    </location>
</feature>
<feature type="compositionally biased region" description="Basic and acidic residues" evidence="1">
    <location>
        <begin position="208"/>
        <end position="218"/>
    </location>
</feature>
<protein>
    <submittedName>
        <fullName evidence="2">Uncharacterized protein</fullName>
    </submittedName>
</protein>
<evidence type="ECO:0000256" key="1">
    <source>
        <dbReference type="SAM" id="MobiDB-lite"/>
    </source>
</evidence>
<sequence>MGCSASKSSAVVVPMPTELKARLNSPQEDNKTRQSQTEDVRANSKNTSLEKKRSAAEDSLHGSQCSLNSTSDSAKSDRESSATSTRTTDSGLGEFEEDSNIISDRSTWEKQKTVLAEERPPTPELCIEGKKVSRRKILKEKRVSFSEKQEEIRNRINALAPVGGVTERPQSRGGMAFDVMLCPETGNVKRRPQHLRKLEKRKKKGTRRTKEEIDEKLKHAEKRRKEKEQQLREKAQAMVLTREKQNKALQDFAQRQENNAQTRSSLSVDTD</sequence>
<dbReference type="Pfam" id="PF00836">
    <property type="entry name" value="Stathmin"/>
    <property type="match status" value="1"/>
</dbReference>
<evidence type="ECO:0000313" key="3">
    <source>
        <dbReference type="Proteomes" id="UP001249851"/>
    </source>
</evidence>
<keyword evidence="3" id="KW-1185">Reference proteome</keyword>
<accession>A0AAD9R7E0</accession>
<reference evidence="2" key="2">
    <citation type="journal article" date="2023" name="Science">
        <title>Genomic signatures of disease resistance in endangered staghorn corals.</title>
        <authorList>
            <person name="Vollmer S.V."/>
            <person name="Selwyn J.D."/>
            <person name="Despard B.A."/>
            <person name="Roesel C.L."/>
        </authorList>
    </citation>
    <scope>NUCLEOTIDE SEQUENCE</scope>
    <source>
        <strain evidence="2">K2</strain>
    </source>
</reference>
<organism evidence="2 3">
    <name type="scientific">Acropora cervicornis</name>
    <name type="common">Staghorn coral</name>
    <dbReference type="NCBI Taxonomy" id="6130"/>
    <lineage>
        <taxon>Eukaryota</taxon>
        <taxon>Metazoa</taxon>
        <taxon>Cnidaria</taxon>
        <taxon>Anthozoa</taxon>
        <taxon>Hexacorallia</taxon>
        <taxon>Scleractinia</taxon>
        <taxon>Astrocoeniina</taxon>
        <taxon>Acroporidae</taxon>
        <taxon>Acropora</taxon>
    </lineage>
</organism>
<evidence type="ECO:0000313" key="2">
    <source>
        <dbReference type="EMBL" id="KAK2574507.1"/>
    </source>
</evidence>
<dbReference type="GO" id="GO:0031110">
    <property type="term" value="P:regulation of microtubule polymerization or depolymerization"/>
    <property type="evidence" value="ECO:0007669"/>
    <property type="project" value="InterPro"/>
</dbReference>
<dbReference type="EMBL" id="JARQWQ010000001">
    <property type="protein sequence ID" value="KAK2574507.1"/>
    <property type="molecule type" value="Genomic_DNA"/>
</dbReference>
<feature type="compositionally biased region" description="Polar residues" evidence="1">
    <location>
        <begin position="81"/>
        <end position="90"/>
    </location>
</feature>
<comment type="caution">
    <text evidence="2">The sequence shown here is derived from an EMBL/GenBank/DDBJ whole genome shotgun (WGS) entry which is preliminary data.</text>
</comment>
<dbReference type="AlphaFoldDB" id="A0AAD9R7E0"/>
<feature type="compositionally biased region" description="Basic and acidic residues" evidence="1">
    <location>
        <begin position="28"/>
        <end position="60"/>
    </location>
</feature>
<reference evidence="2" key="1">
    <citation type="journal article" date="2023" name="G3 (Bethesda)">
        <title>Whole genome assembly and annotation of the endangered Caribbean coral Acropora cervicornis.</title>
        <authorList>
            <person name="Selwyn J.D."/>
            <person name="Vollmer S.V."/>
        </authorList>
    </citation>
    <scope>NUCLEOTIDE SEQUENCE</scope>
    <source>
        <strain evidence="2">K2</strain>
    </source>
</reference>
<proteinExistence type="predicted"/>
<dbReference type="Proteomes" id="UP001249851">
    <property type="component" value="Unassembled WGS sequence"/>
</dbReference>
<feature type="compositionally biased region" description="Polar residues" evidence="1">
    <location>
        <begin position="253"/>
        <end position="271"/>
    </location>
</feature>
<gene>
    <name evidence="2" type="ORF">P5673_000686</name>
</gene>
<feature type="region of interest" description="Disordered" evidence="1">
    <location>
        <begin position="1"/>
        <end position="104"/>
    </location>
</feature>